<dbReference type="Pfam" id="PF18895">
    <property type="entry name" value="T4SS_pilin"/>
    <property type="match status" value="1"/>
</dbReference>
<feature type="transmembrane region" description="Helical" evidence="1">
    <location>
        <begin position="68"/>
        <end position="93"/>
    </location>
</feature>
<keyword evidence="1" id="KW-1133">Transmembrane helix</keyword>
<evidence type="ECO:0000256" key="1">
    <source>
        <dbReference type="SAM" id="Phobius"/>
    </source>
</evidence>
<gene>
    <name evidence="2" type="ORF">A3C28_01835</name>
</gene>
<evidence type="ECO:0000313" key="2">
    <source>
        <dbReference type="EMBL" id="OGK26766.1"/>
    </source>
</evidence>
<dbReference type="STRING" id="1802040.A3C28_01835"/>
<dbReference type="Proteomes" id="UP000178597">
    <property type="component" value="Unassembled WGS sequence"/>
</dbReference>
<proteinExistence type="predicted"/>
<accession>A0A1F7H7B4</accession>
<dbReference type="InterPro" id="IPR043993">
    <property type="entry name" value="T4SS_pilin"/>
</dbReference>
<reference evidence="2 3" key="1">
    <citation type="journal article" date="2016" name="Nat. Commun.">
        <title>Thousands of microbial genomes shed light on interconnected biogeochemical processes in an aquifer system.</title>
        <authorList>
            <person name="Anantharaman K."/>
            <person name="Brown C.T."/>
            <person name="Hug L.A."/>
            <person name="Sharon I."/>
            <person name="Castelle C.J."/>
            <person name="Probst A.J."/>
            <person name="Thomas B.C."/>
            <person name="Singh A."/>
            <person name="Wilkins M.J."/>
            <person name="Karaoz U."/>
            <person name="Brodie E.L."/>
            <person name="Williams K.H."/>
            <person name="Hubbard S.S."/>
            <person name="Banfield J.F."/>
        </authorList>
    </citation>
    <scope>NUCLEOTIDE SEQUENCE [LARGE SCALE GENOMIC DNA]</scope>
</reference>
<sequence>MLTITPFIVDPTTFPPAQVATIANLLNVIIPLLNIGAALLLLLMLLYGAFTWITAGGNPENLKRAQKIITFAVFGLFIVLLSYLGVKLITIIFNINVPI</sequence>
<organism evidence="2 3">
    <name type="scientific">Candidatus Roizmanbacteria bacterium RIFCSPHIGHO2_02_FULL_39_9</name>
    <dbReference type="NCBI Taxonomy" id="1802040"/>
    <lineage>
        <taxon>Bacteria</taxon>
        <taxon>Candidatus Roizmaniibacteriota</taxon>
    </lineage>
</organism>
<feature type="transmembrane region" description="Helical" evidence="1">
    <location>
        <begin position="25"/>
        <end position="47"/>
    </location>
</feature>
<name>A0A1F7H7B4_9BACT</name>
<keyword evidence="1" id="KW-0812">Transmembrane</keyword>
<keyword evidence="1" id="KW-0472">Membrane</keyword>
<dbReference type="AlphaFoldDB" id="A0A1F7H7B4"/>
<dbReference type="EMBL" id="MFZP01000038">
    <property type="protein sequence ID" value="OGK26766.1"/>
    <property type="molecule type" value="Genomic_DNA"/>
</dbReference>
<evidence type="ECO:0000313" key="3">
    <source>
        <dbReference type="Proteomes" id="UP000178597"/>
    </source>
</evidence>
<protein>
    <submittedName>
        <fullName evidence="2">Uncharacterized protein</fullName>
    </submittedName>
</protein>
<comment type="caution">
    <text evidence="2">The sequence shown here is derived from an EMBL/GenBank/DDBJ whole genome shotgun (WGS) entry which is preliminary data.</text>
</comment>